<dbReference type="InterPro" id="IPR008978">
    <property type="entry name" value="HSP20-like_chaperone"/>
</dbReference>
<sequence>MSAQDNEKNTSSSQQQQQQQQQPPPPFSGPFFTPNHQAGFDSRAPGHGIDHQDFSSTPHPFWTGFFPAAMRNHFVPFHGPPPHHHHEGAWPANTDAEPGQSRRERRRRQSRHAGRDDGGSDDEGQRSGTEKGDDVPRISPDTMDAEPSAHPSPPPPPPPPFGRDFGRHGHGHCHRGRGWCHRGRGGGMHHGDRHGGTHPRGPGEPFDWASMLRGFTNHPFFQQASHDAPFSPSPPPAADGSFRPPTDIFNTENAFVVHMALPGAKKEHIGVNWRSDDGTLIVSGVVHYPGDEAFIQGLVSGERKVGMFERHVVLPPPGVAGSDKEDVDGSGITAKMEDGVLIITVPKVEKEWTEIRKVDIE</sequence>
<evidence type="ECO:0000256" key="3">
    <source>
        <dbReference type="RuleBase" id="RU003616"/>
    </source>
</evidence>
<dbReference type="SUPFAM" id="SSF49764">
    <property type="entry name" value="HSP20-like chaperones"/>
    <property type="match status" value="1"/>
</dbReference>
<feature type="compositionally biased region" description="Basic and acidic residues" evidence="4">
    <location>
        <begin position="113"/>
        <end position="136"/>
    </location>
</feature>
<accession>A0A166V091</accession>
<evidence type="ECO:0000259" key="5">
    <source>
        <dbReference type="PROSITE" id="PS01031"/>
    </source>
</evidence>
<keyword evidence="7" id="KW-1185">Reference proteome</keyword>
<evidence type="ECO:0000256" key="2">
    <source>
        <dbReference type="PROSITE-ProRule" id="PRU00285"/>
    </source>
</evidence>
<gene>
    <name evidence="6" type="ORF">AAL_00626</name>
</gene>
<evidence type="ECO:0000313" key="6">
    <source>
        <dbReference type="EMBL" id="OAA33161.1"/>
    </source>
</evidence>
<dbReference type="Proteomes" id="UP000078544">
    <property type="component" value="Unassembled WGS sequence"/>
</dbReference>
<keyword evidence="1" id="KW-0346">Stress response</keyword>
<proteinExistence type="inferred from homology"/>
<dbReference type="InterPro" id="IPR002068">
    <property type="entry name" value="A-crystallin/Hsp20_dom"/>
</dbReference>
<feature type="domain" description="SHSP" evidence="5">
    <location>
        <begin position="237"/>
        <end position="361"/>
    </location>
</feature>
<name>A0A166V091_9HYPO</name>
<evidence type="ECO:0000313" key="7">
    <source>
        <dbReference type="Proteomes" id="UP000078544"/>
    </source>
</evidence>
<comment type="caution">
    <text evidence="6">The sequence shown here is derived from an EMBL/GenBank/DDBJ whole genome shotgun (WGS) entry which is preliminary data.</text>
</comment>
<feature type="region of interest" description="Disordered" evidence="4">
    <location>
        <begin position="222"/>
        <end position="241"/>
    </location>
</feature>
<dbReference type="Pfam" id="PF00011">
    <property type="entry name" value="HSP20"/>
    <property type="match status" value="1"/>
</dbReference>
<dbReference type="PANTHER" id="PTHR11527">
    <property type="entry name" value="HEAT-SHOCK PROTEIN 20 FAMILY MEMBER"/>
    <property type="match status" value="1"/>
</dbReference>
<evidence type="ECO:0000256" key="1">
    <source>
        <dbReference type="ARBA" id="ARBA00023016"/>
    </source>
</evidence>
<feature type="compositionally biased region" description="Basic residues" evidence="4">
    <location>
        <begin position="168"/>
        <end position="184"/>
    </location>
</feature>
<protein>
    <submittedName>
        <fullName evidence="6">HSP20-like chaperone</fullName>
    </submittedName>
</protein>
<dbReference type="AlphaFoldDB" id="A0A166V091"/>
<dbReference type="EMBL" id="AZGY01000001">
    <property type="protein sequence ID" value="OAA33161.1"/>
    <property type="molecule type" value="Genomic_DNA"/>
</dbReference>
<dbReference type="InterPro" id="IPR031107">
    <property type="entry name" value="Small_HSP"/>
</dbReference>
<reference evidence="6 7" key="1">
    <citation type="journal article" date="2016" name="Genome Biol. Evol.">
        <title>Divergent and convergent evolution of fungal pathogenicity.</title>
        <authorList>
            <person name="Shang Y."/>
            <person name="Xiao G."/>
            <person name="Zheng P."/>
            <person name="Cen K."/>
            <person name="Zhan S."/>
            <person name="Wang C."/>
        </authorList>
    </citation>
    <scope>NUCLEOTIDE SEQUENCE [LARGE SCALE GENOMIC DNA]</scope>
    <source>
        <strain evidence="6 7">RCEF 2490</strain>
    </source>
</reference>
<organism evidence="6 7">
    <name type="scientific">Moelleriella libera RCEF 2490</name>
    <dbReference type="NCBI Taxonomy" id="1081109"/>
    <lineage>
        <taxon>Eukaryota</taxon>
        <taxon>Fungi</taxon>
        <taxon>Dikarya</taxon>
        <taxon>Ascomycota</taxon>
        <taxon>Pezizomycotina</taxon>
        <taxon>Sordariomycetes</taxon>
        <taxon>Hypocreomycetidae</taxon>
        <taxon>Hypocreales</taxon>
        <taxon>Clavicipitaceae</taxon>
        <taxon>Moelleriella</taxon>
    </lineage>
</organism>
<evidence type="ECO:0000256" key="4">
    <source>
        <dbReference type="SAM" id="MobiDB-lite"/>
    </source>
</evidence>
<dbReference type="PROSITE" id="PS01031">
    <property type="entry name" value="SHSP"/>
    <property type="match status" value="1"/>
</dbReference>
<dbReference type="OrthoDB" id="5511210at2759"/>
<dbReference type="CDD" id="cd06464">
    <property type="entry name" value="ACD_sHsps-like"/>
    <property type="match status" value="1"/>
</dbReference>
<feature type="compositionally biased region" description="Basic residues" evidence="4">
    <location>
        <begin position="103"/>
        <end position="112"/>
    </location>
</feature>
<feature type="compositionally biased region" description="Pro residues" evidence="4">
    <location>
        <begin position="150"/>
        <end position="161"/>
    </location>
</feature>
<feature type="region of interest" description="Disordered" evidence="4">
    <location>
        <begin position="77"/>
        <end position="208"/>
    </location>
</feature>
<dbReference type="STRING" id="1081109.A0A166V091"/>
<feature type="region of interest" description="Disordered" evidence="4">
    <location>
        <begin position="1"/>
        <end position="55"/>
    </location>
</feature>
<dbReference type="Gene3D" id="2.60.40.790">
    <property type="match status" value="1"/>
</dbReference>
<comment type="similarity">
    <text evidence="2 3">Belongs to the small heat shock protein (HSP20) family.</text>
</comment>